<organism evidence="3 4">
    <name type="scientific">Heligmosomoides polygyrus</name>
    <name type="common">Parasitic roundworm</name>
    <dbReference type="NCBI Taxonomy" id="6339"/>
    <lineage>
        <taxon>Eukaryota</taxon>
        <taxon>Metazoa</taxon>
        <taxon>Ecdysozoa</taxon>
        <taxon>Nematoda</taxon>
        <taxon>Chromadorea</taxon>
        <taxon>Rhabditida</taxon>
        <taxon>Rhabditina</taxon>
        <taxon>Rhabditomorpha</taxon>
        <taxon>Strongyloidea</taxon>
        <taxon>Heligmosomidae</taxon>
        <taxon>Heligmosomoides</taxon>
    </lineage>
</organism>
<dbReference type="OrthoDB" id="5856866at2759"/>
<feature type="compositionally biased region" description="Basic and acidic residues" evidence="1">
    <location>
        <begin position="71"/>
        <end position="87"/>
    </location>
</feature>
<evidence type="ECO:0000313" key="3">
    <source>
        <dbReference type="Proteomes" id="UP000050761"/>
    </source>
</evidence>
<accession>A0A183F8Z3</accession>
<dbReference type="Proteomes" id="UP000050761">
    <property type="component" value="Unassembled WGS sequence"/>
</dbReference>
<dbReference type="EMBL" id="UZAH01004375">
    <property type="protein sequence ID" value="VDO26878.1"/>
    <property type="molecule type" value="Genomic_DNA"/>
</dbReference>
<evidence type="ECO:0000256" key="1">
    <source>
        <dbReference type="SAM" id="MobiDB-lite"/>
    </source>
</evidence>
<evidence type="ECO:0000313" key="4">
    <source>
        <dbReference type="WBParaSite" id="HPBE_0000263501-mRNA-1"/>
    </source>
</evidence>
<accession>A0A3P7XA74</accession>
<name>A0A183F8Z3_HELPZ</name>
<dbReference type="AlphaFoldDB" id="A0A183F8Z3"/>
<proteinExistence type="predicted"/>
<sequence>MHTVHAHAATTHEERVDPTQQEQGVHPLHPFCVSVQYMDAFFRDSFPYPPPRDASRVPATSGPRSLLTRQPESERDPWTPDTDRGRSVDSRTICADLHGGSQFLYGSCTALLSLYEASHPFTLQCLTVLLLVNRRLTLITRGQRSLSYRYQISENVRALRYVFVLLDTSVCAVDMIGSQLFQVHPAFEGGVYKSSPSYLPAYIVLRFVRSPLIVLQQSSCLAKQIFLGSNRSARSKDRLTFLIYRLPDQTLPPPTRCHFSAKVKNGAKLTNVEDELTRPSTTKSSSRYIWLLVDQ</sequence>
<feature type="region of interest" description="Disordered" evidence="1">
    <location>
        <begin position="52"/>
        <end position="87"/>
    </location>
</feature>
<dbReference type="WBParaSite" id="HPBE_0000263501-mRNA-1">
    <property type="protein sequence ID" value="HPBE_0000263501-mRNA-1"/>
    <property type="gene ID" value="HPBE_0000263501"/>
</dbReference>
<reference evidence="4" key="2">
    <citation type="submission" date="2019-09" db="UniProtKB">
        <authorList>
            <consortium name="WormBaseParasite"/>
        </authorList>
    </citation>
    <scope>IDENTIFICATION</scope>
</reference>
<gene>
    <name evidence="2" type="ORF">HPBE_LOCUS2636</name>
</gene>
<feature type="region of interest" description="Disordered" evidence="1">
    <location>
        <begin position="1"/>
        <end position="22"/>
    </location>
</feature>
<keyword evidence="3" id="KW-1185">Reference proteome</keyword>
<reference evidence="2 3" key="1">
    <citation type="submission" date="2018-11" db="EMBL/GenBank/DDBJ databases">
        <authorList>
            <consortium name="Pathogen Informatics"/>
        </authorList>
    </citation>
    <scope>NUCLEOTIDE SEQUENCE [LARGE SCALE GENOMIC DNA]</scope>
</reference>
<protein>
    <submittedName>
        <fullName evidence="4">SOCS box domain-containing protein</fullName>
    </submittedName>
</protein>
<evidence type="ECO:0000313" key="2">
    <source>
        <dbReference type="EMBL" id="VDO26878.1"/>
    </source>
</evidence>